<evidence type="ECO:0000313" key="3">
    <source>
        <dbReference type="Proteomes" id="UP000243459"/>
    </source>
</evidence>
<dbReference type="EMBL" id="CM007381">
    <property type="protein sequence ID" value="ONK80330.1"/>
    <property type="molecule type" value="Genomic_DNA"/>
</dbReference>
<proteinExistence type="predicted"/>
<dbReference type="InterPro" id="IPR056696">
    <property type="entry name" value="DUF7794"/>
</dbReference>
<name>A0A5P1FUI5_ASPOF</name>
<keyword evidence="3" id="KW-1185">Reference proteome</keyword>
<protein>
    <recommendedName>
        <fullName evidence="1">DUF7794 domain-containing protein</fullName>
    </recommendedName>
</protein>
<gene>
    <name evidence="2" type="ORF">A4U43_C01F16450</name>
</gene>
<dbReference type="AlphaFoldDB" id="A0A5P1FUI5"/>
<dbReference type="Pfam" id="PF25070">
    <property type="entry name" value="DUF7794"/>
    <property type="match status" value="1"/>
</dbReference>
<dbReference type="Proteomes" id="UP000243459">
    <property type="component" value="Chromosome 1"/>
</dbReference>
<feature type="domain" description="DUF7794" evidence="1">
    <location>
        <begin position="5"/>
        <end position="95"/>
    </location>
</feature>
<dbReference type="GO" id="GO:0012505">
    <property type="term" value="C:endomembrane system"/>
    <property type="evidence" value="ECO:0007669"/>
    <property type="project" value="TreeGrafter"/>
</dbReference>
<dbReference type="Gramene" id="ONK80330">
    <property type="protein sequence ID" value="ONK80330"/>
    <property type="gene ID" value="A4U43_C01F16450"/>
</dbReference>
<dbReference type="PANTHER" id="PTHR37735:SF1">
    <property type="entry name" value="OS08G0567000 PROTEIN"/>
    <property type="match status" value="1"/>
</dbReference>
<sequence>MAIDEEDKSLSANEVATTVSVLLGSASISLSSDSSFKLNEVLYPSLFDRPHAVLLLEVTRIKDPRLPFAYSNDQFGSAFSSNIVGLSKADIELLEARRRWNLAPGDWSRGRWMRGLGRERGERAKEDGGGSNTLH</sequence>
<organism evidence="2 3">
    <name type="scientific">Asparagus officinalis</name>
    <name type="common">Garden asparagus</name>
    <dbReference type="NCBI Taxonomy" id="4686"/>
    <lineage>
        <taxon>Eukaryota</taxon>
        <taxon>Viridiplantae</taxon>
        <taxon>Streptophyta</taxon>
        <taxon>Embryophyta</taxon>
        <taxon>Tracheophyta</taxon>
        <taxon>Spermatophyta</taxon>
        <taxon>Magnoliopsida</taxon>
        <taxon>Liliopsida</taxon>
        <taxon>Asparagales</taxon>
        <taxon>Asparagaceae</taxon>
        <taxon>Asparagoideae</taxon>
        <taxon>Asparagus</taxon>
    </lineage>
</organism>
<evidence type="ECO:0000313" key="2">
    <source>
        <dbReference type="EMBL" id="ONK80330.1"/>
    </source>
</evidence>
<accession>A0A5P1FUI5</accession>
<evidence type="ECO:0000259" key="1">
    <source>
        <dbReference type="Pfam" id="PF25070"/>
    </source>
</evidence>
<dbReference type="PANTHER" id="PTHR37735">
    <property type="entry name" value="OS08G0567000 PROTEIN"/>
    <property type="match status" value="1"/>
</dbReference>
<reference evidence="3" key="1">
    <citation type="journal article" date="2017" name="Nat. Commun.">
        <title>The asparagus genome sheds light on the origin and evolution of a young Y chromosome.</title>
        <authorList>
            <person name="Harkess A."/>
            <person name="Zhou J."/>
            <person name="Xu C."/>
            <person name="Bowers J.E."/>
            <person name="Van der Hulst R."/>
            <person name="Ayyampalayam S."/>
            <person name="Mercati F."/>
            <person name="Riccardi P."/>
            <person name="McKain M.R."/>
            <person name="Kakrana A."/>
            <person name="Tang H."/>
            <person name="Ray J."/>
            <person name="Groenendijk J."/>
            <person name="Arikit S."/>
            <person name="Mathioni S.M."/>
            <person name="Nakano M."/>
            <person name="Shan H."/>
            <person name="Telgmann-Rauber A."/>
            <person name="Kanno A."/>
            <person name="Yue Z."/>
            <person name="Chen H."/>
            <person name="Li W."/>
            <person name="Chen Y."/>
            <person name="Xu X."/>
            <person name="Zhang Y."/>
            <person name="Luo S."/>
            <person name="Chen H."/>
            <person name="Gao J."/>
            <person name="Mao Z."/>
            <person name="Pires J.C."/>
            <person name="Luo M."/>
            <person name="Kudrna D."/>
            <person name="Wing R.A."/>
            <person name="Meyers B.C."/>
            <person name="Yi K."/>
            <person name="Kong H."/>
            <person name="Lavrijsen P."/>
            <person name="Sunseri F."/>
            <person name="Falavigna A."/>
            <person name="Ye Y."/>
            <person name="Leebens-Mack J.H."/>
            <person name="Chen G."/>
        </authorList>
    </citation>
    <scope>NUCLEOTIDE SEQUENCE [LARGE SCALE GENOMIC DNA]</scope>
    <source>
        <strain evidence="3">cv. DH0086</strain>
    </source>
</reference>